<feature type="repeat" description="ANK" evidence="2">
    <location>
        <begin position="910"/>
        <end position="935"/>
    </location>
</feature>
<dbReference type="AlphaFoldDB" id="A0A2J5HYS5"/>
<accession>A0A2J5HYS5</accession>
<proteinExistence type="predicted"/>
<dbReference type="PANTHER" id="PTHR10039:SF16">
    <property type="entry name" value="GPI INOSITOL-DEACYLASE"/>
    <property type="match status" value="1"/>
</dbReference>
<evidence type="ECO:0000313" key="5">
    <source>
        <dbReference type="EMBL" id="PLN82631.1"/>
    </source>
</evidence>
<feature type="region of interest" description="Disordered" evidence="3">
    <location>
        <begin position="934"/>
        <end position="956"/>
    </location>
</feature>
<name>A0A2J5HYS5_9EURO</name>
<dbReference type="Proteomes" id="UP000235023">
    <property type="component" value="Unassembled WGS sequence"/>
</dbReference>
<keyword evidence="1" id="KW-0677">Repeat</keyword>
<evidence type="ECO:0000256" key="2">
    <source>
        <dbReference type="PROSITE-ProRule" id="PRU00023"/>
    </source>
</evidence>
<organism evidence="5 6">
    <name type="scientific">Aspergillus taichungensis</name>
    <dbReference type="NCBI Taxonomy" id="482145"/>
    <lineage>
        <taxon>Eukaryota</taxon>
        <taxon>Fungi</taxon>
        <taxon>Dikarya</taxon>
        <taxon>Ascomycota</taxon>
        <taxon>Pezizomycotina</taxon>
        <taxon>Eurotiomycetes</taxon>
        <taxon>Eurotiomycetidae</taxon>
        <taxon>Eurotiales</taxon>
        <taxon>Aspergillaceae</taxon>
        <taxon>Aspergillus</taxon>
        <taxon>Aspergillus subgen. Circumdati</taxon>
    </lineage>
</organism>
<feature type="domain" description="NACHT" evidence="4">
    <location>
        <begin position="220"/>
        <end position="364"/>
    </location>
</feature>
<protein>
    <recommendedName>
        <fullName evidence="4">NACHT domain-containing protein</fullName>
    </recommendedName>
</protein>
<dbReference type="PROSITE" id="PS50837">
    <property type="entry name" value="NACHT"/>
    <property type="match status" value="1"/>
</dbReference>
<dbReference type="InterPro" id="IPR007111">
    <property type="entry name" value="NACHT_NTPase"/>
</dbReference>
<dbReference type="InterPro" id="IPR027417">
    <property type="entry name" value="P-loop_NTPase"/>
</dbReference>
<feature type="repeat" description="ANK" evidence="2">
    <location>
        <begin position="840"/>
        <end position="869"/>
    </location>
</feature>
<feature type="compositionally biased region" description="Basic and acidic residues" evidence="3">
    <location>
        <begin position="935"/>
        <end position="956"/>
    </location>
</feature>
<dbReference type="InterPro" id="IPR036770">
    <property type="entry name" value="Ankyrin_rpt-contain_sf"/>
</dbReference>
<dbReference type="Gene3D" id="1.25.40.20">
    <property type="entry name" value="Ankyrin repeat-containing domain"/>
    <property type="match status" value="1"/>
</dbReference>
<dbReference type="SUPFAM" id="SSF52540">
    <property type="entry name" value="P-loop containing nucleoside triphosphate hydrolases"/>
    <property type="match status" value="1"/>
</dbReference>
<dbReference type="SUPFAM" id="SSF48403">
    <property type="entry name" value="Ankyrin repeat"/>
    <property type="match status" value="1"/>
</dbReference>
<dbReference type="Pfam" id="PF12796">
    <property type="entry name" value="Ank_2"/>
    <property type="match status" value="2"/>
</dbReference>
<keyword evidence="2" id="KW-0040">ANK repeat</keyword>
<evidence type="ECO:0000313" key="6">
    <source>
        <dbReference type="Proteomes" id="UP000235023"/>
    </source>
</evidence>
<dbReference type="OrthoDB" id="1577640at2759"/>
<dbReference type="Pfam" id="PF24883">
    <property type="entry name" value="NPHP3_N"/>
    <property type="match status" value="1"/>
</dbReference>
<evidence type="ECO:0000256" key="1">
    <source>
        <dbReference type="ARBA" id="ARBA00022737"/>
    </source>
</evidence>
<dbReference type="InterPro" id="IPR002110">
    <property type="entry name" value="Ankyrin_rpt"/>
</dbReference>
<evidence type="ECO:0000259" key="4">
    <source>
        <dbReference type="PROSITE" id="PS50837"/>
    </source>
</evidence>
<dbReference type="Gene3D" id="3.40.50.300">
    <property type="entry name" value="P-loop containing nucleotide triphosphate hydrolases"/>
    <property type="match status" value="1"/>
</dbReference>
<dbReference type="InterPro" id="IPR056884">
    <property type="entry name" value="NPHP3-like_N"/>
</dbReference>
<keyword evidence="6" id="KW-1185">Reference proteome</keyword>
<feature type="repeat" description="ANK" evidence="2">
    <location>
        <begin position="771"/>
        <end position="803"/>
    </location>
</feature>
<dbReference type="InterPro" id="IPR054471">
    <property type="entry name" value="GPIID_WHD"/>
</dbReference>
<dbReference type="SMART" id="SM00248">
    <property type="entry name" value="ANK"/>
    <property type="match status" value="6"/>
</dbReference>
<dbReference type="PROSITE" id="PS50297">
    <property type="entry name" value="ANK_REP_REGION"/>
    <property type="match status" value="4"/>
</dbReference>
<dbReference type="EMBL" id="KZ559525">
    <property type="protein sequence ID" value="PLN82631.1"/>
    <property type="molecule type" value="Genomic_DNA"/>
</dbReference>
<dbReference type="PRINTS" id="PR01415">
    <property type="entry name" value="ANKYRIN"/>
</dbReference>
<dbReference type="PROSITE" id="PS50088">
    <property type="entry name" value="ANK_REPEAT"/>
    <property type="match status" value="4"/>
</dbReference>
<gene>
    <name evidence="5" type="ORF">BDW42DRAFT_184666</name>
</gene>
<sequence>MADPLSIASGAVGILSFGIQVTQSLVDFYNSHKNQDTEIGRTLEDLQSIFNILQFMDAAIRNPQTCPEEQELSQHIAKAIERSEDIIIELQDEYAKFQKVTDSGFGNRIRTASRRATYPFRASTLQKLQEDVGEIRENLKFALSALQHKSSITTHEKISRLRLLVERIDVNQTSSKIRDWLKAPDATINHNSARMKRHSKTGLWFINGNTFTAWLNKPNSFIWLHGFAGSGKSILCSTAIQHTLREKQYEQRVGIAFFYFDFSDQNKQDGMGMLRALLLQLSGQLEECAQDLEQLYKAYYSGTPPTEALINYLQRMINRFHHVYVLLDALDESPRYNQRDGVLEAIETIRSWRFPGLHLLVTSRNEIDIRKSLDPACDQDIPMKNTGIDEDIASFVHYQLNNNPAFSKWKGQYDEIISTLTTHAQGVFRYVQLQLDALKRALNRNHLYRYLHSLPRSLDETYERILDSIDKDYVDDIRRILTMLCFSNQSLTVDELIHAHAVDLNEPSHLDSGRFLDIDGLQEICTGLIEIAVYQDYKGIETQLVQIAHFSVQEYLQLDRVTQQKAAIFALNPDDAEAEVAQVCLVYLLNPALSSAKSSDTGLSNFPLAQYAARNWYHHYKASRNQENEIEKLVVRLFKDQSGLFDTWVILHGIIPTRNEKGGSYLYFGEGNISPLYCASYLGLASILQELILTGLDVNIPGGFYHSALQASSYEGHETIVRMLLKEEAKANNRGRSWRSASRLASNESFETEAGTLLEHDAGVDTSDETWYRTAVHLASARGHEAIVEILLAHGADANIHHTGGDTALQAASAAGYEEIVKLLLAHGAEVNVYDGLYGTALQAASASGYEIIVQILLAHGADANTRNGFFGRTPQQKPSVKHQKTSIQLLTDCDPDISVHADVNASHEELGTALQAAASEGHESIVEILLAHGAVDDRHPEPVQEQRETERRQED</sequence>
<dbReference type="PANTHER" id="PTHR10039">
    <property type="entry name" value="AMELOGENIN"/>
    <property type="match status" value="1"/>
</dbReference>
<dbReference type="Pfam" id="PF22939">
    <property type="entry name" value="WHD_GPIID"/>
    <property type="match status" value="1"/>
</dbReference>
<evidence type="ECO:0000256" key="3">
    <source>
        <dbReference type="SAM" id="MobiDB-lite"/>
    </source>
</evidence>
<feature type="repeat" description="ANK" evidence="2">
    <location>
        <begin position="804"/>
        <end position="836"/>
    </location>
</feature>
<reference evidence="6" key="1">
    <citation type="submission" date="2017-12" db="EMBL/GenBank/DDBJ databases">
        <authorList>
            <consortium name="DOE Joint Genome Institute"/>
            <person name="Mondo S.J."/>
            <person name="Kjaerbolling I."/>
            <person name="Vesth T.C."/>
            <person name="Frisvad J.C."/>
            <person name="Nybo J.L."/>
            <person name="Theobald S."/>
            <person name="Kuo A."/>
            <person name="Bowyer P."/>
            <person name="Matsuda Y."/>
            <person name="Lyhne E.K."/>
            <person name="Kogle M.E."/>
            <person name="Clum A."/>
            <person name="Lipzen A."/>
            <person name="Salamov A."/>
            <person name="Ngan C.Y."/>
            <person name="Daum C."/>
            <person name="Chiniquy J."/>
            <person name="Barry K."/>
            <person name="LaButti K."/>
            <person name="Haridas S."/>
            <person name="Simmons B.A."/>
            <person name="Magnuson J.K."/>
            <person name="Mortensen U.H."/>
            <person name="Larsen T.O."/>
            <person name="Grigoriev I.V."/>
            <person name="Baker S.E."/>
            <person name="Andersen M.R."/>
            <person name="Nordberg H.P."/>
            <person name="Cantor M.N."/>
            <person name="Hua S.X."/>
        </authorList>
    </citation>
    <scope>NUCLEOTIDE SEQUENCE [LARGE SCALE GENOMIC DNA]</scope>
    <source>
        <strain evidence="6">IBT 19404</strain>
    </source>
</reference>